<feature type="transmembrane region" description="Helical" evidence="1">
    <location>
        <begin position="145"/>
        <end position="165"/>
    </location>
</feature>
<evidence type="ECO:0000256" key="1">
    <source>
        <dbReference type="SAM" id="Phobius"/>
    </source>
</evidence>
<dbReference type="EMBL" id="CP096034">
    <property type="protein sequence ID" value="UPM52540.1"/>
    <property type="molecule type" value="Genomic_DNA"/>
</dbReference>
<dbReference type="RefSeq" id="WP_248265905.1">
    <property type="nucleotide sequence ID" value="NZ_CP096034.1"/>
</dbReference>
<dbReference type="Gene3D" id="1.20.144.10">
    <property type="entry name" value="Phosphatidic acid phosphatase type 2/haloperoxidase"/>
    <property type="match status" value="1"/>
</dbReference>
<accession>A0ABY4JHM7</accession>
<name>A0ABY4JHM7_9BACI</name>
<dbReference type="InterPro" id="IPR036938">
    <property type="entry name" value="PAP2/HPO_sf"/>
</dbReference>
<dbReference type="PANTHER" id="PTHR14969">
    <property type="entry name" value="SPHINGOSINE-1-PHOSPHATE PHOSPHOHYDROLASE"/>
    <property type="match status" value="1"/>
</dbReference>
<dbReference type="Proteomes" id="UP000830639">
    <property type="component" value="Chromosome"/>
</dbReference>
<reference evidence="3 4" key="1">
    <citation type="submission" date="2022-04" db="EMBL/GenBank/DDBJ databases">
        <title>Mechanism of arsenic methylation and mitigation arsenic toxicity by Bacillus sp. LH14 from an Arsenic-Contaminated Paddy Soil.</title>
        <authorList>
            <person name="Wang D."/>
        </authorList>
    </citation>
    <scope>NUCLEOTIDE SEQUENCE [LARGE SCALE GENOMIC DNA]</scope>
    <source>
        <strain evidence="3 4">LH14</strain>
    </source>
</reference>
<keyword evidence="1" id="KW-0812">Transmembrane</keyword>
<dbReference type="InterPro" id="IPR000326">
    <property type="entry name" value="PAP2/HPO"/>
</dbReference>
<evidence type="ECO:0000259" key="2">
    <source>
        <dbReference type="SMART" id="SM00014"/>
    </source>
</evidence>
<feature type="transmembrane region" description="Helical" evidence="1">
    <location>
        <begin position="95"/>
        <end position="114"/>
    </location>
</feature>
<evidence type="ECO:0000313" key="4">
    <source>
        <dbReference type="Proteomes" id="UP000830639"/>
    </source>
</evidence>
<gene>
    <name evidence="3" type="ORF">MY490_11875</name>
</gene>
<dbReference type="SUPFAM" id="SSF48317">
    <property type="entry name" value="Acid phosphatase/Vanadium-dependent haloperoxidase"/>
    <property type="match status" value="1"/>
</dbReference>
<dbReference type="PANTHER" id="PTHR14969:SF58">
    <property type="entry name" value="UNDECAPRENYL-DIPHOSPHATASE BCRC"/>
    <property type="match status" value="1"/>
</dbReference>
<keyword evidence="1" id="KW-1133">Transmembrane helix</keyword>
<dbReference type="SMART" id="SM00014">
    <property type="entry name" value="acidPPc"/>
    <property type="match status" value="1"/>
</dbReference>
<evidence type="ECO:0000313" key="3">
    <source>
        <dbReference type="EMBL" id="UPM52540.1"/>
    </source>
</evidence>
<proteinExistence type="predicted"/>
<feature type="transmembrane region" description="Helical" evidence="1">
    <location>
        <begin position="55"/>
        <end position="75"/>
    </location>
</feature>
<feature type="transmembrane region" description="Helical" evidence="1">
    <location>
        <begin position="121"/>
        <end position="139"/>
    </location>
</feature>
<organism evidence="3 4">
    <name type="scientific">Gottfriedia acidiceleris</name>
    <dbReference type="NCBI Taxonomy" id="371036"/>
    <lineage>
        <taxon>Bacteria</taxon>
        <taxon>Bacillati</taxon>
        <taxon>Bacillota</taxon>
        <taxon>Bacilli</taxon>
        <taxon>Bacillales</taxon>
        <taxon>Bacillaceae</taxon>
        <taxon>Gottfriedia</taxon>
    </lineage>
</organism>
<protein>
    <submittedName>
        <fullName evidence="3">Phosphatase PAP2 family protein</fullName>
    </submittedName>
</protein>
<keyword evidence="4" id="KW-1185">Reference proteome</keyword>
<feature type="domain" description="Phosphatidic acid phosphatase type 2/haloperoxidase" evidence="2">
    <location>
        <begin position="52"/>
        <end position="160"/>
    </location>
</feature>
<dbReference type="Pfam" id="PF01569">
    <property type="entry name" value="PAP2"/>
    <property type="match status" value="1"/>
</dbReference>
<keyword evidence="1" id="KW-0472">Membrane</keyword>
<feature type="transmembrane region" description="Helical" evidence="1">
    <location>
        <begin position="22"/>
        <end position="43"/>
    </location>
</feature>
<sequence>MNYSIFKLINSFAGIWPALDNVMIFLSKSAILIVIALLCYLWVQKGSERKYTAFYIVLTLILALGGNFIIHQFYYHARPFVNHHVTKLISHSSDSSFVSDHGTLVFSTALILLFRKDRLGLISFVWAILVGISRIFVGVHYPFDIIGAFILAGVVAVVVLKTSSLTEPLMKILLRIYERIIKKLSFNTKKNLSS</sequence>